<dbReference type="EMBL" id="JANLCK010000002">
    <property type="protein sequence ID" value="MCS5724981.1"/>
    <property type="molecule type" value="Genomic_DNA"/>
</dbReference>
<dbReference type="Gene3D" id="2.40.30.10">
    <property type="entry name" value="Translation factors"/>
    <property type="match status" value="1"/>
</dbReference>
<dbReference type="GO" id="GO:0030170">
    <property type="term" value="F:pyridoxal phosphate binding"/>
    <property type="evidence" value="ECO:0007669"/>
    <property type="project" value="InterPro"/>
</dbReference>
<protein>
    <submittedName>
        <fullName evidence="5">MOSC domain-containing protein</fullName>
    </submittedName>
</protein>
<dbReference type="PANTHER" id="PTHR47354">
    <property type="entry name" value="NADH OXIDOREDUCTASE HCR"/>
    <property type="match status" value="1"/>
</dbReference>
<dbReference type="PROSITE" id="PS51085">
    <property type="entry name" value="2FE2S_FER_2"/>
    <property type="match status" value="1"/>
</dbReference>
<feature type="domain" description="MOSC" evidence="3">
    <location>
        <begin position="123"/>
        <end position="270"/>
    </location>
</feature>
<organism evidence="5 6">
    <name type="scientific">Herbiconiux oxytropis</name>
    <dbReference type="NCBI Taxonomy" id="2970915"/>
    <lineage>
        <taxon>Bacteria</taxon>
        <taxon>Bacillati</taxon>
        <taxon>Actinomycetota</taxon>
        <taxon>Actinomycetes</taxon>
        <taxon>Micrococcales</taxon>
        <taxon>Microbacteriaceae</taxon>
        <taxon>Herbiconiux</taxon>
    </lineage>
</organism>
<dbReference type="GO" id="GO:0016491">
    <property type="term" value="F:oxidoreductase activity"/>
    <property type="evidence" value="ECO:0007669"/>
    <property type="project" value="InterPro"/>
</dbReference>
<dbReference type="Pfam" id="PF00111">
    <property type="entry name" value="Fer2"/>
    <property type="match status" value="1"/>
</dbReference>
<dbReference type="InterPro" id="IPR012675">
    <property type="entry name" value="Beta-grasp_dom_sf"/>
</dbReference>
<dbReference type="SUPFAM" id="SSF50800">
    <property type="entry name" value="PK beta-barrel domain-like"/>
    <property type="match status" value="1"/>
</dbReference>
<accession>A0AA41XB79</accession>
<name>A0AA41XB79_9MICO</name>
<dbReference type="Gene3D" id="3.40.50.80">
    <property type="entry name" value="Nucleotide-binding domain of ferredoxin-NADP reductase (FNR) module"/>
    <property type="match status" value="1"/>
</dbReference>
<comment type="caution">
    <text evidence="5">The sequence shown here is derived from an EMBL/GenBank/DDBJ whole genome shotgun (WGS) entry which is preliminary data.</text>
</comment>
<dbReference type="GO" id="GO:0051537">
    <property type="term" value="F:2 iron, 2 sulfur cluster binding"/>
    <property type="evidence" value="ECO:0007669"/>
    <property type="project" value="InterPro"/>
</dbReference>
<evidence type="ECO:0000313" key="5">
    <source>
        <dbReference type="EMBL" id="MCS5724981.1"/>
    </source>
</evidence>
<dbReference type="InterPro" id="IPR011037">
    <property type="entry name" value="Pyrv_Knase-like_insert_dom_sf"/>
</dbReference>
<dbReference type="InterPro" id="IPR036010">
    <property type="entry name" value="2Fe-2S_ferredoxin-like_sf"/>
</dbReference>
<dbReference type="Gene3D" id="3.10.20.30">
    <property type="match status" value="1"/>
</dbReference>
<dbReference type="SUPFAM" id="SSF52343">
    <property type="entry name" value="Ferredoxin reductase-like, C-terminal NADP-linked domain"/>
    <property type="match status" value="1"/>
</dbReference>
<proteinExistence type="predicted"/>
<dbReference type="PRINTS" id="PR00406">
    <property type="entry name" value="CYTB5RDTASE"/>
</dbReference>
<dbReference type="InterPro" id="IPR017938">
    <property type="entry name" value="Riboflavin_synthase-like_b-brl"/>
</dbReference>
<sequence length="670" mass="69277">MTAREQGDTTVTLARITRYPVKGLPGTSTASAAVAPGEGLGFDRVLAIETGDSEHVEGGGWRRRGAFHHVAKNPSLVRFGTALEREGGAEAGSIDDPGAVVRLIVTDPQGTSASIRFPDPDLAPLDAAVREWFPHGRTGDAAVVAPGARLWDWENALISLINLETVAALQEHTGREVDDRRFRGNLLVSGLPAWSEFGLVGRTISIGDARFEVFQPTDRCRATAVDPLSGAVDLNVPAQLAARFGHMFCGVYLRPVAAGRIAVGDAVSVLPPGARAGVAPDAPIEAIAEWPRLATVSRREHVTDGIESLWLDDAAGLLAGAGPGQHVRVHLPDEPSPNWRNYTISAVEGASVRITVKRIGGISSVLHERFGAGTELLVSGPFGLVHDVAGTGSTATTSATSTAATSTAEHPLVLVTAGIGVTPAVAILRALVAAGSRAPVELLHVDRSQQGVAHLDEILDLVDALPNASLTLHLTGGDPDSSALATTRAGGRVRVRTGRPSHDDLAAAACRAAAGGGRGHDGAEPSRGAGRAVAEVTAHLCGPPGLLDASRRALEGAGIARERIHFDVFYTPRLTDEAPRVPPRPGPFTVDPGDGGAPIEWRPAAGALLDVAEAAGRGWPSACRSGACGTCEGALRSGTIAYLVDPVITPPDGRILTCCAVPTSDVVLGP</sequence>
<dbReference type="InterPro" id="IPR006058">
    <property type="entry name" value="2Fe2S_fd_BS"/>
</dbReference>
<evidence type="ECO:0000259" key="3">
    <source>
        <dbReference type="PROSITE" id="PS51340"/>
    </source>
</evidence>
<dbReference type="AlphaFoldDB" id="A0AA41XB79"/>
<dbReference type="Proteomes" id="UP001165587">
    <property type="component" value="Unassembled WGS sequence"/>
</dbReference>
<dbReference type="PROSITE" id="PS00197">
    <property type="entry name" value="2FE2S_FER_1"/>
    <property type="match status" value="1"/>
</dbReference>
<evidence type="ECO:0000259" key="2">
    <source>
        <dbReference type="PROSITE" id="PS51085"/>
    </source>
</evidence>
<dbReference type="InterPro" id="IPR005302">
    <property type="entry name" value="MoCF_Sase_C"/>
</dbReference>
<dbReference type="InterPro" id="IPR017927">
    <property type="entry name" value="FAD-bd_FR_type"/>
</dbReference>
<feature type="domain" description="2Fe-2S ferredoxin-type" evidence="2">
    <location>
        <begin position="586"/>
        <end position="670"/>
    </location>
</feature>
<dbReference type="InterPro" id="IPR050415">
    <property type="entry name" value="MRET"/>
</dbReference>
<evidence type="ECO:0000313" key="6">
    <source>
        <dbReference type="Proteomes" id="UP001165587"/>
    </source>
</evidence>
<dbReference type="SUPFAM" id="SSF54292">
    <property type="entry name" value="2Fe-2S ferredoxin-like"/>
    <property type="match status" value="1"/>
</dbReference>
<dbReference type="CDD" id="cd00207">
    <property type="entry name" value="fer2"/>
    <property type="match status" value="1"/>
</dbReference>
<dbReference type="GO" id="GO:0030151">
    <property type="term" value="F:molybdenum ion binding"/>
    <property type="evidence" value="ECO:0007669"/>
    <property type="project" value="InterPro"/>
</dbReference>
<keyword evidence="6" id="KW-1185">Reference proteome</keyword>
<dbReference type="PROSITE" id="PS51340">
    <property type="entry name" value="MOSC"/>
    <property type="match status" value="1"/>
</dbReference>
<dbReference type="InterPro" id="IPR001041">
    <property type="entry name" value="2Fe-2S_ferredoxin-type"/>
</dbReference>
<dbReference type="Pfam" id="PF03473">
    <property type="entry name" value="MOSC"/>
    <property type="match status" value="1"/>
</dbReference>
<dbReference type="Gene3D" id="2.40.33.20">
    <property type="entry name" value="PK beta-barrel domain-like"/>
    <property type="match status" value="1"/>
</dbReference>
<dbReference type="SUPFAM" id="SSF63380">
    <property type="entry name" value="Riboflavin synthase domain-like"/>
    <property type="match status" value="1"/>
</dbReference>
<reference evidence="5" key="1">
    <citation type="submission" date="2022-08" db="EMBL/GenBank/DDBJ databases">
        <authorList>
            <person name="Deng Y."/>
            <person name="Han X.-F."/>
            <person name="Zhang Y.-Q."/>
        </authorList>
    </citation>
    <scope>NUCLEOTIDE SEQUENCE</scope>
    <source>
        <strain evidence="5">CPCC 203407</strain>
    </source>
</reference>
<dbReference type="PROSITE" id="PS51384">
    <property type="entry name" value="FAD_FR"/>
    <property type="match status" value="1"/>
</dbReference>
<evidence type="ECO:0000256" key="1">
    <source>
        <dbReference type="ARBA" id="ARBA00001974"/>
    </source>
</evidence>
<feature type="domain" description="FAD-binding FR-type" evidence="4">
    <location>
        <begin position="289"/>
        <end position="388"/>
    </location>
</feature>
<evidence type="ECO:0000259" key="4">
    <source>
        <dbReference type="PROSITE" id="PS51384"/>
    </source>
</evidence>
<comment type="cofactor">
    <cofactor evidence="1">
        <name>FAD</name>
        <dbReference type="ChEBI" id="CHEBI:57692"/>
    </cofactor>
</comment>
<dbReference type="RefSeq" id="WP_259525459.1">
    <property type="nucleotide sequence ID" value="NZ_JANLCK010000002.1"/>
</dbReference>
<dbReference type="PANTHER" id="PTHR47354:SF5">
    <property type="entry name" value="PROTEIN RFBI"/>
    <property type="match status" value="1"/>
</dbReference>
<dbReference type="InterPro" id="IPR039261">
    <property type="entry name" value="FNR_nucleotide-bd"/>
</dbReference>
<gene>
    <name evidence="5" type="ORF">N1028_03640</name>
</gene>